<dbReference type="PANTHER" id="PTHR43690">
    <property type="entry name" value="NARDILYSIN"/>
    <property type="match status" value="1"/>
</dbReference>
<keyword evidence="4" id="KW-0862">Zinc</keyword>
<evidence type="ECO:0000256" key="2">
    <source>
        <dbReference type="ARBA" id="ARBA00022670"/>
    </source>
</evidence>
<keyword evidence="9" id="KW-1185">Reference proteome</keyword>
<comment type="similarity">
    <text evidence="1">Belongs to the peptidase M16 family.</text>
</comment>
<feature type="non-terminal residue" evidence="8">
    <location>
        <position position="89"/>
    </location>
</feature>
<feature type="chain" id="PRO_5030506594" evidence="6">
    <location>
        <begin position="23"/>
        <end position="89"/>
    </location>
</feature>
<keyword evidence="2" id="KW-0645">Protease</keyword>
<dbReference type="Pfam" id="PF00675">
    <property type="entry name" value="Peptidase_M16"/>
    <property type="match status" value="1"/>
</dbReference>
<evidence type="ECO:0000256" key="6">
    <source>
        <dbReference type="SAM" id="SignalP"/>
    </source>
</evidence>
<evidence type="ECO:0000256" key="4">
    <source>
        <dbReference type="ARBA" id="ARBA00022833"/>
    </source>
</evidence>
<keyword evidence="3" id="KW-0378">Hydrolase</keyword>
<evidence type="ECO:0000256" key="3">
    <source>
        <dbReference type="ARBA" id="ARBA00022801"/>
    </source>
</evidence>
<evidence type="ECO:0000256" key="5">
    <source>
        <dbReference type="ARBA" id="ARBA00023049"/>
    </source>
</evidence>
<protein>
    <submittedName>
        <fullName evidence="8">Insulinase family protein</fullName>
    </submittedName>
</protein>
<dbReference type="SUPFAM" id="SSF63411">
    <property type="entry name" value="LuxS/MPP-like metallohydrolase"/>
    <property type="match status" value="1"/>
</dbReference>
<proteinExistence type="inferred from homology"/>
<gene>
    <name evidence="8" type="ORF">HRJ53_29285</name>
</gene>
<evidence type="ECO:0000259" key="7">
    <source>
        <dbReference type="Pfam" id="PF00675"/>
    </source>
</evidence>
<feature type="domain" description="Peptidase M16 N-terminal" evidence="7">
    <location>
        <begin position="45"/>
        <end position="88"/>
    </location>
</feature>
<dbReference type="InterPro" id="IPR011765">
    <property type="entry name" value="Pept_M16_N"/>
</dbReference>
<evidence type="ECO:0000313" key="8">
    <source>
        <dbReference type="EMBL" id="MBA0089103.1"/>
    </source>
</evidence>
<sequence>MKSRTFLLLLVAGGVFTQSLLAQTSAEIDITFKKFVLHNGLTLIVHEDHKAPIVAVNVWYHVGSKSEKPGKTGFAHLFEHLMFGGSEHA</sequence>
<evidence type="ECO:0000313" key="9">
    <source>
        <dbReference type="Proteomes" id="UP000567293"/>
    </source>
</evidence>
<evidence type="ECO:0000256" key="1">
    <source>
        <dbReference type="ARBA" id="ARBA00007261"/>
    </source>
</evidence>
<dbReference type="GO" id="GO:0008237">
    <property type="term" value="F:metallopeptidase activity"/>
    <property type="evidence" value="ECO:0007669"/>
    <property type="project" value="UniProtKB-KW"/>
</dbReference>
<accession>A0A7V8NX50</accession>
<dbReference type="EMBL" id="JACDQQ010002836">
    <property type="protein sequence ID" value="MBA0089103.1"/>
    <property type="molecule type" value="Genomic_DNA"/>
</dbReference>
<reference evidence="8" key="1">
    <citation type="submission" date="2020-06" db="EMBL/GenBank/DDBJ databases">
        <title>Legume-microbial interactions unlock mineral nutrients during tropical forest succession.</title>
        <authorList>
            <person name="Epihov D.Z."/>
        </authorList>
    </citation>
    <scope>NUCLEOTIDE SEQUENCE [LARGE SCALE GENOMIC DNA]</scope>
    <source>
        <strain evidence="8">Pan2503</strain>
    </source>
</reference>
<dbReference type="InterPro" id="IPR011249">
    <property type="entry name" value="Metalloenz_LuxS/M16"/>
</dbReference>
<dbReference type="Proteomes" id="UP000567293">
    <property type="component" value="Unassembled WGS sequence"/>
</dbReference>
<dbReference type="PANTHER" id="PTHR43690:SF17">
    <property type="entry name" value="PROTEIN YHJJ"/>
    <property type="match status" value="1"/>
</dbReference>
<organism evidence="8 9">
    <name type="scientific">Candidatus Acidiferrum panamense</name>
    <dbReference type="NCBI Taxonomy" id="2741543"/>
    <lineage>
        <taxon>Bacteria</taxon>
        <taxon>Pseudomonadati</taxon>
        <taxon>Acidobacteriota</taxon>
        <taxon>Terriglobia</taxon>
        <taxon>Candidatus Acidiferrales</taxon>
        <taxon>Candidatus Acidiferrum</taxon>
    </lineage>
</organism>
<feature type="signal peptide" evidence="6">
    <location>
        <begin position="1"/>
        <end position="22"/>
    </location>
</feature>
<dbReference type="GO" id="GO:0046872">
    <property type="term" value="F:metal ion binding"/>
    <property type="evidence" value="ECO:0007669"/>
    <property type="project" value="InterPro"/>
</dbReference>
<dbReference type="InterPro" id="IPR050626">
    <property type="entry name" value="Peptidase_M16"/>
</dbReference>
<dbReference type="Gene3D" id="3.30.830.10">
    <property type="entry name" value="Metalloenzyme, LuxS/M16 peptidase-like"/>
    <property type="match status" value="1"/>
</dbReference>
<comment type="caution">
    <text evidence="8">The sequence shown here is derived from an EMBL/GenBank/DDBJ whole genome shotgun (WGS) entry which is preliminary data.</text>
</comment>
<keyword evidence="5" id="KW-0482">Metalloprotease</keyword>
<name>A0A7V8NX50_9BACT</name>
<dbReference type="GO" id="GO:0006508">
    <property type="term" value="P:proteolysis"/>
    <property type="evidence" value="ECO:0007669"/>
    <property type="project" value="UniProtKB-KW"/>
</dbReference>
<dbReference type="AlphaFoldDB" id="A0A7V8NX50"/>
<keyword evidence="6" id="KW-0732">Signal</keyword>